<reference evidence="1" key="2">
    <citation type="journal article" date="2015" name="Fish Shellfish Immunol.">
        <title>Early steps in the European eel (Anguilla anguilla)-Vibrio vulnificus interaction in the gills: Role of the RtxA13 toxin.</title>
        <authorList>
            <person name="Callol A."/>
            <person name="Pajuelo D."/>
            <person name="Ebbesson L."/>
            <person name="Teles M."/>
            <person name="MacKenzie S."/>
            <person name="Amaro C."/>
        </authorList>
    </citation>
    <scope>NUCLEOTIDE SEQUENCE</scope>
</reference>
<dbReference type="EMBL" id="GBXM01100125">
    <property type="protein sequence ID" value="JAH08452.1"/>
    <property type="molecule type" value="Transcribed_RNA"/>
</dbReference>
<sequence>MLVQQYSSWSFYAFIFNMYIAKTNGIYT</sequence>
<name>A0A0E9PW01_ANGAN</name>
<protein>
    <submittedName>
        <fullName evidence="1">Uncharacterized protein</fullName>
    </submittedName>
</protein>
<organism evidence="1">
    <name type="scientific">Anguilla anguilla</name>
    <name type="common">European freshwater eel</name>
    <name type="synonym">Muraena anguilla</name>
    <dbReference type="NCBI Taxonomy" id="7936"/>
    <lineage>
        <taxon>Eukaryota</taxon>
        <taxon>Metazoa</taxon>
        <taxon>Chordata</taxon>
        <taxon>Craniata</taxon>
        <taxon>Vertebrata</taxon>
        <taxon>Euteleostomi</taxon>
        <taxon>Actinopterygii</taxon>
        <taxon>Neopterygii</taxon>
        <taxon>Teleostei</taxon>
        <taxon>Anguilliformes</taxon>
        <taxon>Anguillidae</taxon>
        <taxon>Anguilla</taxon>
    </lineage>
</organism>
<accession>A0A0E9PW01</accession>
<dbReference type="AlphaFoldDB" id="A0A0E9PW01"/>
<reference evidence="1" key="1">
    <citation type="submission" date="2014-11" db="EMBL/GenBank/DDBJ databases">
        <authorList>
            <person name="Amaro Gonzalez C."/>
        </authorList>
    </citation>
    <scope>NUCLEOTIDE SEQUENCE</scope>
</reference>
<proteinExistence type="predicted"/>
<evidence type="ECO:0000313" key="1">
    <source>
        <dbReference type="EMBL" id="JAH08452.1"/>
    </source>
</evidence>